<evidence type="ECO:0000313" key="2">
    <source>
        <dbReference type="EMBL" id="KAK9761333.1"/>
    </source>
</evidence>
<dbReference type="Proteomes" id="UP001479436">
    <property type="component" value="Unassembled WGS sequence"/>
</dbReference>
<feature type="transmembrane region" description="Helical" evidence="1">
    <location>
        <begin position="486"/>
        <end position="507"/>
    </location>
</feature>
<keyword evidence="3" id="KW-1185">Reference proteome</keyword>
<feature type="transmembrane region" description="Helical" evidence="1">
    <location>
        <begin position="144"/>
        <end position="164"/>
    </location>
</feature>
<name>A0ABR2WIJ2_9FUNG</name>
<keyword evidence="1" id="KW-0472">Membrane</keyword>
<keyword evidence="1" id="KW-1133">Transmembrane helix</keyword>
<comment type="caution">
    <text evidence="2">The sequence shown here is derived from an EMBL/GenBank/DDBJ whole genome shotgun (WGS) entry which is preliminary data.</text>
</comment>
<accession>A0ABR2WIJ2</accession>
<protein>
    <submittedName>
        <fullName evidence="2">Uncharacterized protein</fullName>
    </submittedName>
</protein>
<proteinExistence type="predicted"/>
<gene>
    <name evidence="2" type="ORF">K7432_013836</name>
</gene>
<feature type="transmembrane region" description="Helical" evidence="1">
    <location>
        <begin position="176"/>
        <end position="198"/>
    </location>
</feature>
<feature type="transmembrane region" description="Helical" evidence="1">
    <location>
        <begin position="111"/>
        <end position="137"/>
    </location>
</feature>
<organism evidence="2 3">
    <name type="scientific">Basidiobolus ranarum</name>
    <dbReference type="NCBI Taxonomy" id="34480"/>
    <lineage>
        <taxon>Eukaryota</taxon>
        <taxon>Fungi</taxon>
        <taxon>Fungi incertae sedis</taxon>
        <taxon>Zoopagomycota</taxon>
        <taxon>Entomophthoromycotina</taxon>
        <taxon>Basidiobolomycetes</taxon>
        <taxon>Basidiobolales</taxon>
        <taxon>Basidiobolaceae</taxon>
        <taxon>Basidiobolus</taxon>
    </lineage>
</organism>
<feature type="transmembrane region" description="Helical" evidence="1">
    <location>
        <begin position="61"/>
        <end position="79"/>
    </location>
</feature>
<evidence type="ECO:0000256" key="1">
    <source>
        <dbReference type="SAM" id="Phobius"/>
    </source>
</evidence>
<dbReference type="EMBL" id="JASJQH010001435">
    <property type="protein sequence ID" value="KAK9761333.1"/>
    <property type="molecule type" value="Genomic_DNA"/>
</dbReference>
<sequence length="622" mass="69026">MLQVRVWREHTHKLGDNANNPREQMLNQCDHKLKLFRYYTHDEYSSIIAPKNRQEVSFNGMLSNLIMLFIFLSFPYIVVARPEGTVEVNTKTVGLIFATGNSEMIAISQTLWTLLSAILGWLLGTGLLLIFASLVVIMAHKARAGHYAVVVAGAISAAGVIGQVRLLRSLQAKGAVMIVAFSLVLVPYIGVIGTSLLASKSGKAVKKQVLEPFTKPDKKWTAVDWVKADADLYTLSNPEKQQYNLNLAGYGLRADTDVLKVSLETEPGNADIYSKCGSFLLHFRKEGKGMADVAEKVNGQWVLTTNNQTNGPWAASLNTLKYWIGTVRFEEILQTRGVISHTTVPNPSIGNPKVALFGALLPWEDVRDILGYRVLEQFPPENDYYYLYGSICYHHESVLTEQPKVIEWYKLYDRTSLKLPALIDEMVVKKMYAAGHVGQAVGVMWTLNNTEAVLDLQREYAKRLSHRLVAGLPGPVIWRLSEAPVVVVSTVGLIILTACAVTIFALGMSIRYYAGKKAECRPVLCAEDMAARALAPNTISCAGAMSKQSVPTSKRGDIRILPVNNWPLKVTDNFTSDRQTVTLLHLAAWYEDVRSSIELGKTAAKQCGFEELDDMNIKPNKY</sequence>
<keyword evidence="1" id="KW-0812">Transmembrane</keyword>
<reference evidence="2 3" key="1">
    <citation type="submission" date="2023-04" db="EMBL/GenBank/DDBJ databases">
        <title>Genome of Basidiobolus ranarum AG-B5.</title>
        <authorList>
            <person name="Stajich J.E."/>
            <person name="Carter-House D."/>
            <person name="Gryganskyi A."/>
        </authorList>
    </citation>
    <scope>NUCLEOTIDE SEQUENCE [LARGE SCALE GENOMIC DNA]</scope>
    <source>
        <strain evidence="2 3">AG-B5</strain>
    </source>
</reference>
<evidence type="ECO:0000313" key="3">
    <source>
        <dbReference type="Proteomes" id="UP001479436"/>
    </source>
</evidence>